<evidence type="ECO:0000313" key="9">
    <source>
        <dbReference type="Proteomes" id="UP000176511"/>
    </source>
</evidence>
<dbReference type="InterPro" id="IPR009000">
    <property type="entry name" value="Transl_B-barrel_sf"/>
</dbReference>
<keyword evidence="3" id="KW-0694">RNA-binding</keyword>
<keyword evidence="2" id="KW-0699">rRNA-binding</keyword>
<evidence type="ECO:0000256" key="2">
    <source>
        <dbReference type="ARBA" id="ARBA00022730"/>
    </source>
</evidence>
<organism evidence="8 9">
    <name type="scientific">Candidatus Kaiserbacteria bacterium RIFCSPHIGHO2_02_FULL_49_34</name>
    <dbReference type="NCBI Taxonomy" id="1798491"/>
    <lineage>
        <taxon>Bacteria</taxon>
        <taxon>Candidatus Kaiseribacteriota</taxon>
    </lineage>
</organism>
<protein>
    <recommendedName>
        <fullName evidence="6">50S ribosomal protein L3</fullName>
    </recommendedName>
</protein>
<dbReference type="InterPro" id="IPR019927">
    <property type="entry name" value="Ribosomal_uL3_bac/org-type"/>
</dbReference>
<dbReference type="GO" id="GO:0006412">
    <property type="term" value="P:translation"/>
    <property type="evidence" value="ECO:0007669"/>
    <property type="project" value="UniProtKB-UniRule"/>
</dbReference>
<evidence type="ECO:0000256" key="1">
    <source>
        <dbReference type="ARBA" id="ARBA00006540"/>
    </source>
</evidence>
<dbReference type="EMBL" id="MFLE01000016">
    <property type="protein sequence ID" value="OGG61661.1"/>
    <property type="molecule type" value="Genomic_DNA"/>
</dbReference>
<dbReference type="NCBIfam" id="TIGR03625">
    <property type="entry name" value="L3_bact"/>
    <property type="match status" value="1"/>
</dbReference>
<evidence type="ECO:0000256" key="6">
    <source>
        <dbReference type="NCBIfam" id="TIGR03625"/>
    </source>
</evidence>
<evidence type="ECO:0000256" key="5">
    <source>
        <dbReference type="ARBA" id="ARBA00023274"/>
    </source>
</evidence>
<dbReference type="STRING" id="1798491.A3C87_04240"/>
<dbReference type="PANTHER" id="PTHR11229:SF16">
    <property type="entry name" value="LARGE RIBOSOMAL SUBUNIT PROTEIN UL3C"/>
    <property type="match status" value="1"/>
</dbReference>
<evidence type="ECO:0000313" key="8">
    <source>
        <dbReference type="EMBL" id="OGG61661.1"/>
    </source>
</evidence>
<evidence type="ECO:0000256" key="7">
    <source>
        <dbReference type="SAM" id="MobiDB-lite"/>
    </source>
</evidence>
<dbReference type="PANTHER" id="PTHR11229">
    <property type="entry name" value="50S RIBOSOMAL PROTEIN L3"/>
    <property type="match status" value="1"/>
</dbReference>
<dbReference type="InterPro" id="IPR000597">
    <property type="entry name" value="Ribosomal_uL3"/>
</dbReference>
<dbReference type="Proteomes" id="UP000176511">
    <property type="component" value="Unassembled WGS sequence"/>
</dbReference>
<dbReference type="Gene3D" id="2.40.30.10">
    <property type="entry name" value="Translation factors"/>
    <property type="match status" value="1"/>
</dbReference>
<keyword evidence="5" id="KW-0687">Ribonucleoprotein</keyword>
<dbReference type="GO" id="GO:0022625">
    <property type="term" value="C:cytosolic large ribosomal subunit"/>
    <property type="evidence" value="ECO:0007669"/>
    <property type="project" value="TreeGrafter"/>
</dbReference>
<keyword evidence="4 8" id="KW-0689">Ribosomal protein</keyword>
<dbReference type="FunFam" id="2.40.30.10:FF:000004">
    <property type="entry name" value="50S ribosomal protein L3"/>
    <property type="match status" value="1"/>
</dbReference>
<feature type="region of interest" description="Disordered" evidence="7">
    <location>
        <begin position="130"/>
        <end position="151"/>
    </location>
</feature>
<dbReference type="SUPFAM" id="SSF50447">
    <property type="entry name" value="Translation proteins"/>
    <property type="match status" value="1"/>
</dbReference>
<dbReference type="Pfam" id="PF00297">
    <property type="entry name" value="Ribosomal_L3"/>
    <property type="match status" value="1"/>
</dbReference>
<evidence type="ECO:0000256" key="4">
    <source>
        <dbReference type="ARBA" id="ARBA00022980"/>
    </source>
</evidence>
<evidence type="ECO:0000256" key="3">
    <source>
        <dbReference type="ARBA" id="ARBA00022884"/>
    </source>
</evidence>
<accession>A0A1F6DJR1</accession>
<proteinExistence type="inferred from homology"/>
<name>A0A1F6DJR1_9BACT</name>
<sequence length="207" mass="21823">MMKYVLGTKERMTQVFDANGVVTPATVIHVTPHVVTAVKTVATDGYEAVQVATREQKSQRVAKAQQTLVGGTKKFIQEMRPRTGKDESIEGFATGDTFDASAFAVGDTIAVSAISKGKGFQGVVKRHGFHGDVSSHGRKRSHRSPGSIGATGLGRVIKGMRMAGRMGGDRITVKNLTVVQVNAAEGILVVSGAVPGHKGTLVEVRAI</sequence>
<reference evidence="8 9" key="1">
    <citation type="journal article" date="2016" name="Nat. Commun.">
        <title>Thousands of microbial genomes shed light on interconnected biogeochemical processes in an aquifer system.</title>
        <authorList>
            <person name="Anantharaman K."/>
            <person name="Brown C.T."/>
            <person name="Hug L.A."/>
            <person name="Sharon I."/>
            <person name="Castelle C.J."/>
            <person name="Probst A.J."/>
            <person name="Thomas B.C."/>
            <person name="Singh A."/>
            <person name="Wilkins M.J."/>
            <person name="Karaoz U."/>
            <person name="Brodie E.L."/>
            <person name="Williams K.H."/>
            <person name="Hubbard S.S."/>
            <person name="Banfield J.F."/>
        </authorList>
    </citation>
    <scope>NUCLEOTIDE SEQUENCE [LARGE SCALE GENOMIC DNA]</scope>
</reference>
<dbReference type="GO" id="GO:0019843">
    <property type="term" value="F:rRNA binding"/>
    <property type="evidence" value="ECO:0007669"/>
    <property type="project" value="UniProtKB-KW"/>
</dbReference>
<comment type="caution">
    <text evidence="8">The sequence shown here is derived from an EMBL/GenBank/DDBJ whole genome shotgun (WGS) entry which is preliminary data.</text>
</comment>
<gene>
    <name evidence="8" type="ORF">A3C87_04240</name>
</gene>
<comment type="similarity">
    <text evidence="1">Belongs to the universal ribosomal protein uL3 family.</text>
</comment>
<dbReference type="AlphaFoldDB" id="A0A1F6DJR1"/>
<dbReference type="GO" id="GO:0003735">
    <property type="term" value="F:structural constituent of ribosome"/>
    <property type="evidence" value="ECO:0007669"/>
    <property type="project" value="UniProtKB-UniRule"/>
</dbReference>
<dbReference type="Gene3D" id="3.30.160.810">
    <property type="match status" value="1"/>
</dbReference>